<evidence type="ECO:0000313" key="14">
    <source>
        <dbReference type="EMBL" id="TEU46116.1"/>
    </source>
</evidence>
<dbReference type="EMBL" id="SNSQ01000019">
    <property type="protein sequence ID" value="TEU46116.1"/>
    <property type="molecule type" value="Genomic_DNA"/>
</dbReference>
<sequence>MLKLHRLFYSSVQSGAFADNIAVSPEQRRFLVSCKNKIRDHLRPAIEKVSTTVLGMERQVTPRFRTQGSWAYGTCVHPCTLPPQEMDWDFGIYLPVTVWEENGPPIHMAKAYFTLVERLLKELCDDEGWTLDKSKGTCIRVNVSAWAHIDVPLYAASEAEFKKVYEVRVAAIVRKAFAMDSADFAESANLGDLVGQSWDEMEGIVLATRSGEWVASDPNDVAKWFLDRIEEHGVQLQRVCRFLKAWRDYRWDKKGPTSVSIMIAVAQNFEPVPSRDDLALERAALALAKALLTDIREPGIDNGADDFNRLDADERLEASRLAQELADSLKHAREHSVAQATRVIMILQAQLGDRLPNQPGWIDVDSSGDDIRRVPAVTVPPPVVGATSAG</sequence>
<evidence type="ECO:0000256" key="10">
    <source>
        <dbReference type="ARBA" id="ARBA00044145"/>
    </source>
</evidence>
<keyword evidence="6" id="KW-0460">Magnesium</keyword>
<keyword evidence="8" id="KW-0051">Antiviral defense</keyword>
<proteinExistence type="predicted"/>
<keyword evidence="2" id="KW-0548">Nucleotidyltransferase</keyword>
<evidence type="ECO:0000256" key="5">
    <source>
        <dbReference type="ARBA" id="ARBA00022840"/>
    </source>
</evidence>
<comment type="caution">
    <text evidence="14">The sequence shown here is derived from an EMBL/GenBank/DDBJ whole genome shotgun (WGS) entry which is preliminary data.</text>
</comment>
<dbReference type="GO" id="GO:0005525">
    <property type="term" value="F:GTP binding"/>
    <property type="evidence" value="ECO:0007669"/>
    <property type="project" value="UniProtKB-KW"/>
</dbReference>
<dbReference type="GO" id="GO:0046872">
    <property type="term" value="F:metal ion binding"/>
    <property type="evidence" value="ECO:0007669"/>
    <property type="project" value="UniProtKB-KW"/>
</dbReference>
<dbReference type="GO" id="GO:0051607">
    <property type="term" value="P:defense response to virus"/>
    <property type="evidence" value="ECO:0007669"/>
    <property type="project" value="UniProtKB-KW"/>
</dbReference>
<evidence type="ECO:0000256" key="7">
    <source>
        <dbReference type="ARBA" id="ARBA00023080"/>
    </source>
</evidence>
<dbReference type="Pfam" id="PF21713">
    <property type="entry name" value="DncV_C"/>
    <property type="match status" value="1"/>
</dbReference>
<comment type="catalytic activity">
    <reaction evidence="11">
        <text>GTP + ATP = 3',3'-cGAMP + 2 diphosphate</text>
        <dbReference type="Rhea" id="RHEA:35647"/>
        <dbReference type="ChEBI" id="CHEBI:30616"/>
        <dbReference type="ChEBI" id="CHEBI:33019"/>
        <dbReference type="ChEBI" id="CHEBI:37565"/>
        <dbReference type="ChEBI" id="CHEBI:71501"/>
    </reaction>
    <physiologicalReaction direction="left-to-right" evidence="11">
        <dbReference type="Rhea" id="RHEA:35648"/>
    </physiologicalReaction>
</comment>
<name>A0AAX2RLH5_BURCE</name>
<dbReference type="GO" id="GO:0140701">
    <property type="term" value="F:3',3'-cyclic GMP-AMP synthase activity"/>
    <property type="evidence" value="ECO:0007669"/>
    <property type="project" value="InterPro"/>
</dbReference>
<dbReference type="Proteomes" id="UP000298234">
    <property type="component" value="Unassembled WGS sequence"/>
</dbReference>
<evidence type="ECO:0000256" key="2">
    <source>
        <dbReference type="ARBA" id="ARBA00022695"/>
    </source>
</evidence>
<dbReference type="GO" id="GO:0005524">
    <property type="term" value="F:ATP binding"/>
    <property type="evidence" value="ECO:0007669"/>
    <property type="project" value="UniProtKB-KW"/>
</dbReference>
<evidence type="ECO:0000259" key="12">
    <source>
        <dbReference type="Pfam" id="PF21654"/>
    </source>
</evidence>
<protein>
    <recommendedName>
        <fullName evidence="10">Cyclic GMP-AMP synthase</fullName>
    </recommendedName>
</protein>
<keyword evidence="4" id="KW-0547">Nucleotide-binding</keyword>
<evidence type="ECO:0000256" key="1">
    <source>
        <dbReference type="ARBA" id="ARBA00022679"/>
    </source>
</evidence>
<keyword evidence="1" id="KW-0808">Transferase</keyword>
<dbReference type="InterPro" id="IPR048445">
    <property type="entry name" value="DncV-like_NTFase"/>
</dbReference>
<gene>
    <name evidence="14" type="ORF">E3D37_18045</name>
</gene>
<evidence type="ECO:0000256" key="6">
    <source>
        <dbReference type="ARBA" id="ARBA00022842"/>
    </source>
</evidence>
<dbReference type="NCBIfam" id="NF041078">
    <property type="entry name" value="cGAS"/>
    <property type="match status" value="1"/>
</dbReference>
<evidence type="ECO:0000313" key="15">
    <source>
        <dbReference type="Proteomes" id="UP000298234"/>
    </source>
</evidence>
<evidence type="ECO:0000256" key="8">
    <source>
        <dbReference type="ARBA" id="ARBA00023118"/>
    </source>
</evidence>
<reference evidence="14 15" key="1">
    <citation type="submission" date="2019-03" db="EMBL/GenBank/DDBJ databases">
        <title>Burkholderia cepacia outbreak.</title>
        <authorList>
            <person name="Farzana R."/>
            <person name="Walsh T.R."/>
        </authorList>
    </citation>
    <scope>NUCLEOTIDE SEQUENCE [LARGE SCALE GENOMIC DNA]</scope>
    <source>
        <strain evidence="15">d13</strain>
    </source>
</reference>
<dbReference type="GO" id="GO:0009117">
    <property type="term" value="P:nucleotide metabolic process"/>
    <property type="evidence" value="ECO:0007669"/>
    <property type="project" value="UniProtKB-KW"/>
</dbReference>
<evidence type="ECO:0000256" key="11">
    <source>
        <dbReference type="ARBA" id="ARBA00048304"/>
    </source>
</evidence>
<feature type="domain" description="Cyclic GMP-AMP synthase DncV-like nucleotidyltransferase" evidence="12">
    <location>
        <begin position="62"/>
        <end position="154"/>
    </location>
</feature>
<dbReference type="RefSeq" id="WP_134256409.1">
    <property type="nucleotide sequence ID" value="NZ_SNSF01000008.1"/>
</dbReference>
<evidence type="ECO:0000256" key="3">
    <source>
        <dbReference type="ARBA" id="ARBA00022723"/>
    </source>
</evidence>
<keyword evidence="3" id="KW-0479">Metal-binding</keyword>
<feature type="domain" description="Cyclic GMP-AMP synthase C-terminal" evidence="13">
    <location>
        <begin position="233"/>
        <end position="358"/>
    </location>
</feature>
<dbReference type="InterPro" id="IPR047805">
    <property type="entry name" value="GAMP_synthase"/>
</dbReference>
<dbReference type="Pfam" id="PF21654">
    <property type="entry name" value="DncV-like_NTFase"/>
    <property type="match status" value="1"/>
</dbReference>
<accession>A0AAX2RLH5</accession>
<keyword evidence="9" id="KW-0342">GTP-binding</keyword>
<keyword evidence="7" id="KW-0546">Nucleotide metabolism</keyword>
<organism evidence="14 15">
    <name type="scientific">Burkholderia cepacia</name>
    <name type="common">Pseudomonas cepacia</name>
    <dbReference type="NCBI Taxonomy" id="292"/>
    <lineage>
        <taxon>Bacteria</taxon>
        <taxon>Pseudomonadati</taxon>
        <taxon>Pseudomonadota</taxon>
        <taxon>Betaproteobacteria</taxon>
        <taxon>Burkholderiales</taxon>
        <taxon>Burkholderiaceae</taxon>
        <taxon>Burkholderia</taxon>
        <taxon>Burkholderia cepacia complex</taxon>
    </lineage>
</organism>
<dbReference type="InterPro" id="IPR048446">
    <property type="entry name" value="DncV_C"/>
</dbReference>
<dbReference type="AlphaFoldDB" id="A0AAX2RLH5"/>
<evidence type="ECO:0000256" key="4">
    <source>
        <dbReference type="ARBA" id="ARBA00022741"/>
    </source>
</evidence>
<evidence type="ECO:0000256" key="9">
    <source>
        <dbReference type="ARBA" id="ARBA00023134"/>
    </source>
</evidence>
<evidence type="ECO:0000259" key="13">
    <source>
        <dbReference type="Pfam" id="PF21713"/>
    </source>
</evidence>
<keyword evidence="5" id="KW-0067">ATP-binding</keyword>